<gene>
    <name evidence="1" type="ORF">BFJ72_g14931</name>
</gene>
<name>A0A420RV82_GIBIN</name>
<sequence length="203" mass="22402">MRSRNSSLETAMQPKTHVVDGVTFVATPYRAGTLIREDVFWRQFTVTCQGYVGYPEDDPIYGTYWMPSVLELGQRGLIEDAMALALACVSEDEFDLNSDTDAVGFRPELILVRDSLDRLVLTGQVWGAGIRWSEPITSNEEAAAVANQVDDLSGEASYEAGWDNYSTAEGLRLRARVLAGRLVDPFWQAHARRAIQAVVAAVA</sequence>
<dbReference type="Proteomes" id="UP000283569">
    <property type="component" value="Unassembled WGS sequence"/>
</dbReference>
<proteinExistence type="predicted"/>
<comment type="caution">
    <text evidence="1">The sequence shown here is derived from an EMBL/GenBank/DDBJ whole genome shotgun (WGS) entry which is preliminary data.</text>
</comment>
<accession>A0A420RV82</accession>
<evidence type="ECO:0000313" key="1">
    <source>
        <dbReference type="EMBL" id="RKL20961.1"/>
    </source>
</evidence>
<dbReference type="EMBL" id="MRDB01000142">
    <property type="protein sequence ID" value="RKL20961.1"/>
    <property type="molecule type" value="Genomic_DNA"/>
</dbReference>
<dbReference type="AlphaFoldDB" id="A0A420RV82"/>
<reference evidence="1 2" key="1">
    <citation type="journal article" date="2018" name="Sci. Rep.">
        <title>Characterisation of pathogen-specific regions and novel effector candidates in Fusarium oxysporum f. sp. cepae.</title>
        <authorList>
            <person name="Armitage A.D."/>
            <person name="Taylor A."/>
            <person name="Sobczyk M.K."/>
            <person name="Baxter L."/>
            <person name="Greenfield B.P."/>
            <person name="Bates H.J."/>
            <person name="Wilson F."/>
            <person name="Jackson A.C."/>
            <person name="Ott S."/>
            <person name="Harrison R.J."/>
            <person name="Clarkson J.P."/>
        </authorList>
    </citation>
    <scope>NUCLEOTIDE SEQUENCE [LARGE SCALE GENOMIC DNA]</scope>
    <source>
        <strain evidence="1 2">Fp_A8</strain>
    </source>
</reference>
<protein>
    <submittedName>
        <fullName evidence="1">Uncharacterized protein</fullName>
    </submittedName>
</protein>
<evidence type="ECO:0000313" key="2">
    <source>
        <dbReference type="Proteomes" id="UP000283569"/>
    </source>
</evidence>
<organism evidence="1 2">
    <name type="scientific">Gibberella intermedia</name>
    <name type="common">Bulb rot disease fungus</name>
    <name type="synonym">Fusarium proliferatum</name>
    <dbReference type="NCBI Taxonomy" id="948311"/>
    <lineage>
        <taxon>Eukaryota</taxon>
        <taxon>Fungi</taxon>
        <taxon>Dikarya</taxon>
        <taxon>Ascomycota</taxon>
        <taxon>Pezizomycotina</taxon>
        <taxon>Sordariomycetes</taxon>
        <taxon>Hypocreomycetidae</taxon>
        <taxon>Hypocreales</taxon>
        <taxon>Nectriaceae</taxon>
        <taxon>Fusarium</taxon>
        <taxon>Fusarium fujikuroi species complex</taxon>
    </lineage>
</organism>